<keyword evidence="1" id="KW-0732">Signal</keyword>
<gene>
    <name evidence="2" type="ORF">AS156_30425</name>
</gene>
<dbReference type="AlphaFoldDB" id="A0A109K2Z2"/>
<proteinExistence type="predicted"/>
<organism evidence="2 3">
    <name type="scientific">Bradyrhizobium macuxiense</name>
    <dbReference type="NCBI Taxonomy" id="1755647"/>
    <lineage>
        <taxon>Bacteria</taxon>
        <taxon>Pseudomonadati</taxon>
        <taxon>Pseudomonadota</taxon>
        <taxon>Alphaproteobacteria</taxon>
        <taxon>Hyphomicrobiales</taxon>
        <taxon>Nitrobacteraceae</taxon>
        <taxon>Bradyrhizobium</taxon>
    </lineage>
</organism>
<dbReference type="OrthoDB" id="8127019at2"/>
<evidence type="ECO:0000256" key="1">
    <source>
        <dbReference type="SAM" id="SignalP"/>
    </source>
</evidence>
<protein>
    <recommendedName>
        <fullName evidence="4">Lipoprotein</fullName>
    </recommendedName>
</protein>
<comment type="caution">
    <text evidence="2">The sequence shown here is derived from an EMBL/GenBank/DDBJ whole genome shotgun (WGS) entry which is preliminary data.</text>
</comment>
<evidence type="ECO:0000313" key="3">
    <source>
        <dbReference type="Proteomes" id="UP000057737"/>
    </source>
</evidence>
<dbReference type="PROSITE" id="PS51257">
    <property type="entry name" value="PROKAR_LIPOPROTEIN"/>
    <property type="match status" value="1"/>
</dbReference>
<reference evidence="2 3" key="1">
    <citation type="submission" date="2015-11" db="EMBL/GenBank/DDBJ databases">
        <title>Draft Genome Sequence of the Strain BR 10303 (Bradyrhizobium sp.) isolated from nodules of Centrolobium paraense.</title>
        <authorList>
            <person name="Zelli J.E."/>
            <person name="Simoes-Araujo J.L."/>
            <person name="Barauna A.C."/>
            <person name="Silva K."/>
        </authorList>
    </citation>
    <scope>NUCLEOTIDE SEQUENCE [LARGE SCALE GENOMIC DNA]</scope>
    <source>
        <strain evidence="2 3">BR 10303</strain>
    </source>
</reference>
<evidence type="ECO:0008006" key="4">
    <source>
        <dbReference type="Google" id="ProtNLM"/>
    </source>
</evidence>
<feature type="signal peptide" evidence="1">
    <location>
        <begin position="1"/>
        <end position="28"/>
    </location>
</feature>
<sequence>MAYRVFATLVASVGVAALTFACSTETFARSGAASRGTFASPHPAFRHHHGRVPGAFWPGTVGFDDASLSGEPIVEAVPPISNDVRYTTTYDVPWDWAHRYPPAVVPSDRPYVSSCPTESVTVPGRGGDRTVNITRCY</sequence>
<dbReference type="RefSeq" id="WP_066501333.1">
    <property type="nucleotide sequence ID" value="NZ_LNCU01000026.1"/>
</dbReference>
<feature type="chain" id="PRO_5007137430" description="Lipoprotein" evidence="1">
    <location>
        <begin position="29"/>
        <end position="137"/>
    </location>
</feature>
<dbReference type="EMBL" id="LNCU01000026">
    <property type="protein sequence ID" value="KWV59743.1"/>
    <property type="molecule type" value="Genomic_DNA"/>
</dbReference>
<name>A0A109K2Z2_9BRAD</name>
<accession>A0A109K2Z2</accession>
<evidence type="ECO:0000313" key="2">
    <source>
        <dbReference type="EMBL" id="KWV59743.1"/>
    </source>
</evidence>
<dbReference type="Proteomes" id="UP000057737">
    <property type="component" value="Unassembled WGS sequence"/>
</dbReference>
<keyword evidence="3" id="KW-1185">Reference proteome</keyword>